<feature type="compositionally biased region" description="Polar residues" evidence="3">
    <location>
        <begin position="44"/>
        <end position="59"/>
    </location>
</feature>
<dbReference type="InterPro" id="IPR042837">
    <property type="entry name" value="PTX3"/>
</dbReference>
<comment type="caution">
    <text evidence="5">The sequence shown here is derived from an EMBL/GenBank/DDBJ whole genome shotgun (WGS) entry which is preliminary data.</text>
</comment>
<dbReference type="Gene3D" id="2.60.120.200">
    <property type="match status" value="2"/>
</dbReference>
<evidence type="ECO:0000256" key="1">
    <source>
        <dbReference type="ARBA" id="ARBA00022729"/>
    </source>
</evidence>
<evidence type="ECO:0000313" key="5">
    <source>
        <dbReference type="EMBL" id="GFN07445.1"/>
    </source>
</evidence>
<name>A0A7J0D0A8_STRMI</name>
<organism evidence="5 6">
    <name type="scientific">Streptomyces microflavus</name>
    <name type="common">Streptomyces lipmanii</name>
    <dbReference type="NCBI Taxonomy" id="1919"/>
    <lineage>
        <taxon>Bacteria</taxon>
        <taxon>Bacillati</taxon>
        <taxon>Actinomycetota</taxon>
        <taxon>Actinomycetes</taxon>
        <taxon>Kitasatosporales</taxon>
        <taxon>Streptomycetaceae</taxon>
        <taxon>Streptomyces</taxon>
    </lineage>
</organism>
<gene>
    <name evidence="5" type="ORF">Smic_60010</name>
</gene>
<proteinExistence type="predicted"/>
<evidence type="ECO:0000259" key="4">
    <source>
        <dbReference type="SMART" id="SM00560"/>
    </source>
</evidence>
<feature type="region of interest" description="Disordered" evidence="3">
    <location>
        <begin position="224"/>
        <end position="255"/>
    </location>
</feature>
<keyword evidence="1" id="KW-0732">Signal</keyword>
<protein>
    <recommendedName>
        <fullName evidence="4">LamG-like jellyroll fold domain-containing protein</fullName>
    </recommendedName>
</protein>
<dbReference type="EMBL" id="BLWD01000001">
    <property type="protein sequence ID" value="GFN07445.1"/>
    <property type="molecule type" value="Genomic_DNA"/>
</dbReference>
<feature type="region of interest" description="Disordered" evidence="3">
    <location>
        <begin position="1"/>
        <end position="32"/>
    </location>
</feature>
<dbReference type="PANTHER" id="PTHR46943">
    <property type="entry name" value="PENTRAXIN-RELATED PROTEIN PTX3"/>
    <property type="match status" value="1"/>
</dbReference>
<feature type="domain" description="LamG-like jellyroll fold" evidence="4">
    <location>
        <begin position="1031"/>
        <end position="1193"/>
    </location>
</feature>
<evidence type="ECO:0000256" key="3">
    <source>
        <dbReference type="SAM" id="MobiDB-lite"/>
    </source>
</evidence>
<dbReference type="PANTHER" id="PTHR46943:SF1">
    <property type="entry name" value="PENTRAXIN-RELATED PROTEIN PTX3"/>
    <property type="match status" value="1"/>
</dbReference>
<evidence type="ECO:0000313" key="6">
    <source>
        <dbReference type="Proteomes" id="UP000498740"/>
    </source>
</evidence>
<dbReference type="SUPFAM" id="SSF49899">
    <property type="entry name" value="Concanavalin A-like lectins/glucanases"/>
    <property type="match status" value="2"/>
</dbReference>
<dbReference type="Proteomes" id="UP000498740">
    <property type="component" value="Unassembled WGS sequence"/>
</dbReference>
<sequence length="1206" mass="128147">MVAPVSSGWAETGLSDDRSALEEAAESGRPVEVLAERTEYTQTMANPDGTLTLTQSTEPQRVRGANGSWRDTDATLERRQDGSVGPKGAVVDLRFSGGGAGEDLVRLGGQRGAMTLAWPGPLPKPVLEGATATYPEVLKGVDLQLTATLEGYRQVLVVKSAEAAANPALSEITMGARGEGLRIQPGSGGGISAVDEDGNVAFSGPVGQMWDSAGDDVTTVRASRTAFSTRSGSPAAESGEGPMGADESARPSKGDASALLPVKVGSGAITVEPDLDVLRGKDTVYPVYIDPPIGAEHSERSVLSSDGDRFWQFSGDYGVGRCSTAGPYYCTTGASYTNRMFFEFAPTKLTGKHVLDATFRAYETWSFDCTPHWVDLKRTDNISKATKWPGPAVLDHMGDRNVSAGRSTNCSPSQPDAWIEFSDNADETDENLTSTVRSFAEGKFSRFTLSLRAKDEGDASAWKRFDDNAELQVIYVPKPGVPTSVGVIPGDGTQQYCSKSATAPTTVTRLDPMLQGALQTQVQPKSGEFTGSLRAYFHVEQQNGSTWATAWTAMSPASGFRPDGHVERVRISSRADGTLYRMKALTQSYWTLNKVTSKVSSGYSPWCYFKIDATSPKAPQITSTGVYTSCTATLCEGKGGPGRAGQFKLTPNAADKDIIGYRWRLLSDKGAKEATGSSVTVAPVPALSGTQVLTVEARDVRSRWGAPAEFVFKVAPAAGPVGRWHFADGVPGSAVKTAADSATEGLRHDATLYPQAGNTSATWSVMGRRGTDDYSLSLNDDTSDPAKQVGYASTATPPLNTKESFTISTWALLTDASQTRVVASAPGAYGSAFHIYYSPDARRWVFNRAVADVQSPVYVRSYGSTVDPPMEVWTHLAGVFDTKGDSDKTNDTIQLFVNGRAQGAPVGLHSTNASYTPAASTGGMYFGRSKIGQYFSGRVDEVTVWQRPLTSDEVREDSALRQDGVPATELVGYWDTAGATDGKVPEWTWYASVDMDISATGATADAENNELRLDGVSGGISTYGPAVDETGSFTVTADVKLDAALFAAKPVGYRAQVFGQQTPSAGESSWALWVEKVSQDGYLWRFGRTATDATGKVIETGSVPSGASAEMDTWVQITGVYDATESTEEGFGETHLYVNEAEQAREEKSAFTTPMQGSGDLAAGRGSAGGKTGHHLPGALDEMRIWTGAMTADQVSIKALGNPGEE</sequence>
<dbReference type="InterPro" id="IPR013320">
    <property type="entry name" value="ConA-like_dom_sf"/>
</dbReference>
<dbReference type="AlphaFoldDB" id="A0A7J0D0A8"/>
<dbReference type="GO" id="GO:0006955">
    <property type="term" value="P:immune response"/>
    <property type="evidence" value="ECO:0007669"/>
    <property type="project" value="InterPro"/>
</dbReference>
<accession>A0A7J0D0A8</accession>
<reference evidence="5 6" key="1">
    <citation type="submission" date="2020-05" db="EMBL/GenBank/DDBJ databases">
        <title>Whole genome shotgun sequence of Streptomyces microflavus NBRC 13062.</title>
        <authorList>
            <person name="Komaki H."/>
            <person name="Tamura T."/>
        </authorList>
    </citation>
    <scope>NUCLEOTIDE SEQUENCE [LARGE SCALE GENOMIC DNA]</scope>
    <source>
        <strain evidence="5 6">NBRC 13062</strain>
    </source>
</reference>
<feature type="domain" description="LamG-like jellyroll fold" evidence="4">
    <location>
        <begin position="803"/>
        <end position="952"/>
    </location>
</feature>
<dbReference type="Pfam" id="PF13385">
    <property type="entry name" value="Laminin_G_3"/>
    <property type="match status" value="2"/>
</dbReference>
<feature type="region of interest" description="Disordered" evidence="3">
    <location>
        <begin position="44"/>
        <end position="70"/>
    </location>
</feature>
<dbReference type="SMART" id="SM00560">
    <property type="entry name" value="LamGL"/>
    <property type="match status" value="2"/>
</dbReference>
<evidence type="ECO:0000256" key="2">
    <source>
        <dbReference type="ARBA" id="ARBA00023157"/>
    </source>
</evidence>
<feature type="region of interest" description="Disordered" evidence="3">
    <location>
        <begin position="1146"/>
        <end position="1174"/>
    </location>
</feature>
<dbReference type="InterPro" id="IPR006558">
    <property type="entry name" value="LamG-like"/>
</dbReference>
<keyword evidence="2" id="KW-1015">Disulfide bond</keyword>